<gene>
    <name evidence="3" type="ORF">A3F84_28625</name>
</gene>
<dbReference type="EMBL" id="MFKF01000181">
    <property type="protein sequence ID" value="OGG51526.1"/>
    <property type="molecule type" value="Genomic_DNA"/>
</dbReference>
<feature type="transmembrane region" description="Helical" evidence="2">
    <location>
        <begin position="163"/>
        <end position="184"/>
    </location>
</feature>
<name>A0A1F6CQT4_HANXR</name>
<keyword evidence="2" id="KW-0812">Transmembrane</keyword>
<evidence type="ECO:0000256" key="2">
    <source>
        <dbReference type="SAM" id="Phobius"/>
    </source>
</evidence>
<keyword evidence="2" id="KW-0472">Membrane</keyword>
<feature type="transmembrane region" description="Helical" evidence="2">
    <location>
        <begin position="107"/>
        <end position="130"/>
    </location>
</feature>
<comment type="caution">
    <text evidence="3">The sequence shown here is derived from an EMBL/GenBank/DDBJ whole genome shotgun (WGS) entry which is preliminary data.</text>
</comment>
<feature type="compositionally biased region" description="Basic and acidic residues" evidence="1">
    <location>
        <begin position="223"/>
        <end position="236"/>
    </location>
</feature>
<organism evidence="3 4">
    <name type="scientific">Handelsmanbacteria sp. (strain RIFCSPLOWO2_12_FULL_64_10)</name>
    <dbReference type="NCBI Taxonomy" id="1817868"/>
    <lineage>
        <taxon>Bacteria</taxon>
        <taxon>Candidatus Handelsmaniibacteriota</taxon>
    </lineage>
</organism>
<evidence type="ECO:0000256" key="1">
    <source>
        <dbReference type="SAM" id="MobiDB-lite"/>
    </source>
</evidence>
<feature type="transmembrane region" description="Helical" evidence="2">
    <location>
        <begin position="81"/>
        <end position="100"/>
    </location>
</feature>
<feature type="transmembrane region" description="Helical" evidence="2">
    <location>
        <begin position="12"/>
        <end position="30"/>
    </location>
</feature>
<dbReference type="AlphaFoldDB" id="A0A1F6CQT4"/>
<keyword evidence="2" id="KW-1133">Transmembrane helix</keyword>
<evidence type="ECO:0000313" key="3">
    <source>
        <dbReference type="EMBL" id="OGG51526.1"/>
    </source>
</evidence>
<dbReference type="Proteomes" id="UP000178606">
    <property type="component" value="Unassembled WGS sequence"/>
</dbReference>
<evidence type="ECO:0000313" key="4">
    <source>
        <dbReference type="Proteomes" id="UP000178606"/>
    </source>
</evidence>
<feature type="region of interest" description="Disordered" evidence="1">
    <location>
        <begin position="192"/>
        <end position="236"/>
    </location>
</feature>
<proteinExistence type="predicted"/>
<sequence>MRPSDLKRAAPFLLKFALFLALFLALWPPLSWVYGPLLGSAANAFFAFVRPGVRVEVGDRVCFIYSLWPDTLRCEVRDFGVIYLNVLVMTAVFAALPGGVRGRLKALGAALLALFVSHLLCLYLLSYVTIWNSLSGAAPSPRLLSRVNAAVPHPAALVCGKGYALWGAFGWEGLPFLAGALAFMKGRGLLRAKRQSPSARPRPRRTPSPPARTQRGWRSPARPLERRSYHPLRGEL</sequence>
<accession>A0A1F6CQT4</accession>
<reference evidence="3 4" key="1">
    <citation type="journal article" date="2016" name="Nat. Commun.">
        <title>Thousands of microbial genomes shed light on interconnected biogeochemical processes in an aquifer system.</title>
        <authorList>
            <person name="Anantharaman K."/>
            <person name="Brown C.T."/>
            <person name="Hug L.A."/>
            <person name="Sharon I."/>
            <person name="Castelle C.J."/>
            <person name="Probst A.J."/>
            <person name="Thomas B.C."/>
            <person name="Singh A."/>
            <person name="Wilkins M.J."/>
            <person name="Karaoz U."/>
            <person name="Brodie E.L."/>
            <person name="Williams K.H."/>
            <person name="Hubbard S.S."/>
            <person name="Banfield J.F."/>
        </authorList>
    </citation>
    <scope>NUCLEOTIDE SEQUENCE [LARGE SCALE GENOMIC DNA]</scope>
    <source>
        <strain evidence="4">RIFCSPLOWO2_12_FULL_64_10</strain>
    </source>
</reference>
<protein>
    <submittedName>
        <fullName evidence="3">Uncharacterized protein</fullName>
    </submittedName>
</protein>